<evidence type="ECO:0000256" key="1">
    <source>
        <dbReference type="SAM" id="MobiDB-lite"/>
    </source>
</evidence>
<proteinExistence type="predicted"/>
<dbReference type="InterPro" id="IPR011042">
    <property type="entry name" value="6-blade_b-propeller_TolB-like"/>
</dbReference>
<dbReference type="OrthoDB" id="9977941at2759"/>
<dbReference type="AlphaFoldDB" id="A0A1V6NMU1"/>
<accession>A0A1V6NMU1</accession>
<protein>
    <recommendedName>
        <fullName evidence="4">SMP-30/Gluconolactonase/LRE-like region domain-containing protein</fullName>
    </recommendedName>
</protein>
<dbReference type="STRING" id="60169.A0A1V6NMU1"/>
<feature type="region of interest" description="Disordered" evidence="1">
    <location>
        <begin position="266"/>
        <end position="301"/>
    </location>
</feature>
<feature type="region of interest" description="Disordered" evidence="1">
    <location>
        <begin position="228"/>
        <end position="253"/>
    </location>
</feature>
<gene>
    <name evidence="2" type="ORF">PENPOL_c005G10145</name>
</gene>
<feature type="compositionally biased region" description="Low complexity" evidence="1">
    <location>
        <begin position="283"/>
        <end position="293"/>
    </location>
</feature>
<evidence type="ECO:0000313" key="3">
    <source>
        <dbReference type="Proteomes" id="UP000191408"/>
    </source>
</evidence>
<dbReference type="Gene3D" id="2.120.10.30">
    <property type="entry name" value="TolB, C-terminal domain"/>
    <property type="match status" value="1"/>
</dbReference>
<reference evidence="3" key="1">
    <citation type="journal article" date="2017" name="Nat. Microbiol.">
        <title>Global analysis of biosynthetic gene clusters reveals vast potential of secondary metabolite production in Penicillium species.</title>
        <authorList>
            <person name="Nielsen J.C."/>
            <person name="Grijseels S."/>
            <person name="Prigent S."/>
            <person name="Ji B."/>
            <person name="Dainat J."/>
            <person name="Nielsen K.F."/>
            <person name="Frisvad J.C."/>
            <person name="Workman M."/>
            <person name="Nielsen J."/>
        </authorList>
    </citation>
    <scope>NUCLEOTIDE SEQUENCE [LARGE SCALE GENOMIC DNA]</scope>
    <source>
        <strain evidence="3">IBT 4502</strain>
    </source>
</reference>
<keyword evidence="3" id="KW-1185">Reference proteome</keyword>
<sequence length="520" mass="57377">MACLAVAAAYPPNRRRAVRIYLPCRYNHRYLGRAEERCACRACELDYAYTLLPLCYPNNFPPLTTSFFHTSISRVHPHLTSLHLNIPPPFTFIHTPNFHVPKIISCSVYVTCHYANARKPPLSKRPSKARHGFCEDQESIREDTDHIAKMNKNAQAGSPRTFAARPVTSAEFTFGINGLQVVGNNVYESTAYSPPDSPDEWKRLENSPYNKATSITFLHKDNIKSLRTITDRRPIDPDPKGTPSKIALNVTTRSATTRDTAFVELPEQDNEQHPASHMTVNQEDSNSDSSESPPDIRDASMSPSLEIHETDVNASTLVSEPATKRLREWFGNDFDKDFTTSLISMKTLKARGWLEDGPKVTLQFETALEWGPITYQNKLHKCVGKADYSMLFGERNHMACHLVVFEAKQDHGASTSDHGQILASELVVNRPPDGRSSDWDDFAIDESGNAYVAQPANTIVKIAPDGMQSVIGGGGDSLAFIGPTSVQIVPGGRLAYVTTGGGDEGGVSYGGQVVALRLRG</sequence>
<feature type="compositionally biased region" description="Basic and acidic residues" evidence="1">
    <location>
        <begin position="228"/>
        <end position="239"/>
    </location>
</feature>
<evidence type="ECO:0008006" key="4">
    <source>
        <dbReference type="Google" id="ProtNLM"/>
    </source>
</evidence>
<evidence type="ECO:0000313" key="2">
    <source>
        <dbReference type="EMBL" id="OQD65970.1"/>
    </source>
</evidence>
<name>A0A1V6NMU1_PENPO</name>
<organism evidence="2 3">
    <name type="scientific">Penicillium polonicum</name>
    <dbReference type="NCBI Taxonomy" id="60169"/>
    <lineage>
        <taxon>Eukaryota</taxon>
        <taxon>Fungi</taxon>
        <taxon>Dikarya</taxon>
        <taxon>Ascomycota</taxon>
        <taxon>Pezizomycotina</taxon>
        <taxon>Eurotiomycetes</taxon>
        <taxon>Eurotiomycetidae</taxon>
        <taxon>Eurotiales</taxon>
        <taxon>Aspergillaceae</taxon>
        <taxon>Penicillium</taxon>
    </lineage>
</organism>
<dbReference type="SUPFAM" id="SSF63829">
    <property type="entry name" value="Calcium-dependent phosphotriesterase"/>
    <property type="match status" value="1"/>
</dbReference>
<comment type="caution">
    <text evidence="2">The sequence shown here is derived from an EMBL/GenBank/DDBJ whole genome shotgun (WGS) entry which is preliminary data.</text>
</comment>
<dbReference type="EMBL" id="MDYM01000005">
    <property type="protein sequence ID" value="OQD65970.1"/>
    <property type="molecule type" value="Genomic_DNA"/>
</dbReference>
<dbReference type="Proteomes" id="UP000191408">
    <property type="component" value="Unassembled WGS sequence"/>
</dbReference>